<feature type="region of interest" description="Disordered" evidence="1">
    <location>
        <begin position="20"/>
        <end position="118"/>
    </location>
</feature>
<keyword evidence="3" id="KW-1185">Reference proteome</keyword>
<sequence>MAAAESASFEAGVRLRQKLQASGGFDPSAPPPKVSALDDIPEVPVVPTPRAASSSKPVTEFVGQTPKKPASASLTIVVSKEPSDDVPSRVQAAPDPQADAGAASESHHADPARVGRGS</sequence>
<evidence type="ECO:0000256" key="1">
    <source>
        <dbReference type="SAM" id="MobiDB-lite"/>
    </source>
</evidence>
<feature type="compositionally biased region" description="Basic and acidic residues" evidence="1">
    <location>
        <begin position="105"/>
        <end position="118"/>
    </location>
</feature>
<feature type="compositionally biased region" description="Low complexity" evidence="1">
    <location>
        <begin position="91"/>
        <end position="103"/>
    </location>
</feature>
<dbReference type="EMBL" id="VLTN01000026">
    <property type="protein sequence ID" value="KAA0151533.1"/>
    <property type="molecule type" value="Genomic_DNA"/>
</dbReference>
<reference evidence="2 3" key="1">
    <citation type="submission" date="2019-07" db="EMBL/GenBank/DDBJ databases">
        <title>Genomes of Cafeteria roenbergensis.</title>
        <authorList>
            <person name="Fischer M.G."/>
            <person name="Hackl T."/>
            <person name="Roman M."/>
        </authorList>
    </citation>
    <scope>NUCLEOTIDE SEQUENCE [LARGE SCALE GENOMIC DNA]</scope>
    <source>
        <strain evidence="2 3">BVI</strain>
    </source>
</reference>
<evidence type="ECO:0000313" key="2">
    <source>
        <dbReference type="EMBL" id="KAA0151533.1"/>
    </source>
</evidence>
<dbReference type="Proteomes" id="UP000323011">
    <property type="component" value="Unassembled WGS sequence"/>
</dbReference>
<organism evidence="2 3">
    <name type="scientific">Cafeteria roenbergensis</name>
    <name type="common">Marine flagellate</name>
    <dbReference type="NCBI Taxonomy" id="33653"/>
    <lineage>
        <taxon>Eukaryota</taxon>
        <taxon>Sar</taxon>
        <taxon>Stramenopiles</taxon>
        <taxon>Bigyra</taxon>
        <taxon>Opalozoa</taxon>
        <taxon>Bicosoecida</taxon>
        <taxon>Cafeteriaceae</taxon>
        <taxon>Cafeteria</taxon>
    </lineage>
</organism>
<evidence type="ECO:0000313" key="3">
    <source>
        <dbReference type="Proteomes" id="UP000323011"/>
    </source>
</evidence>
<proteinExistence type="predicted"/>
<dbReference type="AlphaFoldDB" id="A0A5A8CEJ2"/>
<comment type="caution">
    <text evidence="2">The sequence shown here is derived from an EMBL/GenBank/DDBJ whole genome shotgun (WGS) entry which is preliminary data.</text>
</comment>
<gene>
    <name evidence="2" type="ORF">FNF29_04457</name>
</gene>
<name>A0A5A8CEJ2_CAFRO</name>
<protein>
    <submittedName>
        <fullName evidence="2">Uncharacterized protein</fullName>
    </submittedName>
</protein>
<accession>A0A5A8CEJ2</accession>